<comment type="caution">
    <text evidence="1">The sequence shown here is derived from an EMBL/GenBank/DDBJ whole genome shotgun (WGS) entry which is preliminary data.</text>
</comment>
<dbReference type="EMBL" id="SISP01000020">
    <property type="protein sequence ID" value="TBM41378.1"/>
    <property type="molecule type" value="Genomic_DNA"/>
</dbReference>
<dbReference type="AlphaFoldDB" id="A0A7Z7VLQ2"/>
<proteinExistence type="predicted"/>
<sequence>MSLDNSNERFTLYRRDRREKRKGLLDVVYPDAISNAKQLKKSCIGFQCFRIDEITKEVYRLPTEFSFLFKACEEFIDNPHRFPSLLAYGGQGLNRRDIREKVARVMCVLLARTQVIEGRIGRATPSGIRPMSYYSFANDYVLRFGEWIEESSFYTFKKYLVKAGYLLEDKVTAKISSGSESVIRSTASYKQFTNEFFKELKVTSYKEVANFVIKTREREYKKGLSFKWITFLQLIDELAKAVTALKLNDALFVPFHEHFTTQRPAGPPH</sequence>
<dbReference type="RefSeq" id="WP_154813828.1">
    <property type="nucleotide sequence ID" value="NZ_SISP01000020.1"/>
</dbReference>
<evidence type="ECO:0000313" key="1">
    <source>
        <dbReference type="EMBL" id="TBM41378.1"/>
    </source>
</evidence>
<name>A0A7Z7VLQ2_VIBCL</name>
<evidence type="ECO:0000313" key="2">
    <source>
        <dbReference type="Proteomes" id="UP000294145"/>
    </source>
</evidence>
<gene>
    <name evidence="1" type="ORF">EYB64_12445</name>
</gene>
<accession>A0A7Z7VLQ2</accession>
<organism evidence="1 2">
    <name type="scientific">Vibrio cholerae</name>
    <dbReference type="NCBI Taxonomy" id="666"/>
    <lineage>
        <taxon>Bacteria</taxon>
        <taxon>Pseudomonadati</taxon>
        <taxon>Pseudomonadota</taxon>
        <taxon>Gammaproteobacteria</taxon>
        <taxon>Vibrionales</taxon>
        <taxon>Vibrionaceae</taxon>
        <taxon>Vibrio</taxon>
    </lineage>
</organism>
<protein>
    <submittedName>
        <fullName evidence="1">Uncharacterized protein</fullName>
    </submittedName>
</protein>
<dbReference type="Proteomes" id="UP000294145">
    <property type="component" value="Unassembled WGS sequence"/>
</dbReference>
<reference evidence="1 2" key="1">
    <citation type="submission" date="2019-02" db="EMBL/GenBank/DDBJ databases">
        <title>Genomic plasticity associated with the antimicrobial resistance in Vibrio cholerae.</title>
        <authorList>
            <person name="Verma J."/>
            <person name="Bag S."/>
            <person name="Saha B."/>
            <person name="Kumar P."/>
            <person name="Ghosh T.S."/>
            <person name="Dayal M."/>
            <person name="Senapati T."/>
            <person name="Mehra S."/>
            <person name="Dey P."/>
            <person name="Desigamani A."/>
            <person name="Kumar D."/>
            <person name="Rana P."/>
            <person name="Kumar B."/>
            <person name="Maiti T.K."/>
            <person name="Sharma N.C."/>
            <person name="Bhadra R.K."/>
            <person name="Mutreja A."/>
            <person name="Nair G.B."/>
            <person name="Ramamurthy T."/>
            <person name="Das B."/>
        </authorList>
    </citation>
    <scope>NUCLEOTIDE SEQUENCE [LARGE SCALE GENOMIC DNA]</scope>
    <source>
        <strain evidence="1 2">IDH06781</strain>
    </source>
</reference>